<dbReference type="HOGENOM" id="CLU_1628100_0_0_1"/>
<keyword evidence="2" id="KW-1185">Reference proteome</keyword>
<organism evidence="1 2">
    <name type="scientific">Sphaerulina musiva (strain SO2202)</name>
    <name type="common">Poplar stem canker fungus</name>
    <name type="synonym">Septoria musiva</name>
    <dbReference type="NCBI Taxonomy" id="692275"/>
    <lineage>
        <taxon>Eukaryota</taxon>
        <taxon>Fungi</taxon>
        <taxon>Dikarya</taxon>
        <taxon>Ascomycota</taxon>
        <taxon>Pezizomycotina</taxon>
        <taxon>Dothideomycetes</taxon>
        <taxon>Dothideomycetidae</taxon>
        <taxon>Mycosphaerellales</taxon>
        <taxon>Mycosphaerellaceae</taxon>
        <taxon>Sphaerulina</taxon>
    </lineage>
</organism>
<evidence type="ECO:0000313" key="1">
    <source>
        <dbReference type="EMBL" id="EMF15072.1"/>
    </source>
</evidence>
<dbReference type="EMBL" id="KB456261">
    <property type="protein sequence ID" value="EMF15072.1"/>
    <property type="molecule type" value="Genomic_DNA"/>
</dbReference>
<dbReference type="RefSeq" id="XP_016763193.1">
    <property type="nucleotide sequence ID" value="XM_016901081.1"/>
</dbReference>
<name>M3B5K7_SPHMS</name>
<sequence>MAMINAWDMNGLSSMYPPPYGGSGAYDEEIWWINNDLQNAFQNGYFTGSQQQLQNIMQSLAMSMMLTGGRGRRGRRFGSRRRNDAFWIQQAMAALGGGFGGGGYGSRMIGPMTAGYGGMDGFGALGGMSRFCGMGALDGMGGGNAAGLLMGSPYGFIRNPWGM</sequence>
<dbReference type="Proteomes" id="UP000016931">
    <property type="component" value="Unassembled WGS sequence"/>
</dbReference>
<evidence type="ECO:0000313" key="2">
    <source>
        <dbReference type="Proteomes" id="UP000016931"/>
    </source>
</evidence>
<dbReference type="AlphaFoldDB" id="M3B5K7"/>
<protein>
    <submittedName>
        <fullName evidence="1">Uncharacterized protein</fullName>
    </submittedName>
</protein>
<reference evidence="1 2" key="1">
    <citation type="journal article" date="2012" name="PLoS Pathog.">
        <title>Diverse lifestyles and strategies of plant pathogenesis encoded in the genomes of eighteen Dothideomycetes fungi.</title>
        <authorList>
            <person name="Ohm R.A."/>
            <person name="Feau N."/>
            <person name="Henrissat B."/>
            <person name="Schoch C.L."/>
            <person name="Horwitz B.A."/>
            <person name="Barry K.W."/>
            <person name="Condon B.J."/>
            <person name="Copeland A.C."/>
            <person name="Dhillon B."/>
            <person name="Glaser F."/>
            <person name="Hesse C.N."/>
            <person name="Kosti I."/>
            <person name="LaButti K."/>
            <person name="Lindquist E.A."/>
            <person name="Lucas S."/>
            <person name="Salamov A.A."/>
            <person name="Bradshaw R.E."/>
            <person name="Ciuffetti L."/>
            <person name="Hamelin R.C."/>
            <person name="Kema G.H.J."/>
            <person name="Lawrence C."/>
            <person name="Scott J.A."/>
            <person name="Spatafora J.W."/>
            <person name="Turgeon B.G."/>
            <person name="de Wit P.J.G.M."/>
            <person name="Zhong S."/>
            <person name="Goodwin S.B."/>
            <person name="Grigoriev I.V."/>
        </authorList>
    </citation>
    <scope>NUCLEOTIDE SEQUENCE [LARGE SCALE GENOMIC DNA]</scope>
    <source>
        <strain evidence="1 2">SO2202</strain>
    </source>
</reference>
<gene>
    <name evidence="1" type="ORF">SEPMUDRAFT_114198</name>
</gene>
<accession>M3B5K7</accession>
<proteinExistence type="predicted"/>
<dbReference type="GeneID" id="27898218"/>